<keyword evidence="7" id="KW-1185">Reference proteome</keyword>
<dbReference type="GO" id="GO:0000025">
    <property type="term" value="P:maltose catabolic process"/>
    <property type="evidence" value="ECO:0007669"/>
    <property type="project" value="TreeGrafter"/>
</dbReference>
<dbReference type="SUPFAM" id="SSF51445">
    <property type="entry name" value="(Trans)glycosidases"/>
    <property type="match status" value="1"/>
</dbReference>
<protein>
    <submittedName>
        <fullName evidence="6">Glycoside hydrolase family 13 protein</fullName>
    </submittedName>
</protein>
<dbReference type="GO" id="GO:0005987">
    <property type="term" value="P:sucrose catabolic process"/>
    <property type="evidence" value="ECO:0007669"/>
    <property type="project" value="TreeGrafter"/>
</dbReference>
<dbReference type="FunFam" id="3.90.400.10:FF:000004">
    <property type="entry name" value="Oligo-1,6-glucosidase"/>
    <property type="match status" value="1"/>
</dbReference>
<name>A0A5N5QPM0_9AGAM</name>
<dbReference type="Gene3D" id="3.20.20.80">
    <property type="entry name" value="Glycosidases"/>
    <property type="match status" value="1"/>
</dbReference>
<dbReference type="OrthoDB" id="1740265at2759"/>
<organism evidence="6 7">
    <name type="scientific">Ceratobasidium theobromae</name>
    <dbReference type="NCBI Taxonomy" id="1582974"/>
    <lineage>
        <taxon>Eukaryota</taxon>
        <taxon>Fungi</taxon>
        <taxon>Dikarya</taxon>
        <taxon>Basidiomycota</taxon>
        <taxon>Agaricomycotina</taxon>
        <taxon>Agaricomycetes</taxon>
        <taxon>Cantharellales</taxon>
        <taxon>Ceratobasidiaceae</taxon>
        <taxon>Ceratobasidium</taxon>
    </lineage>
</organism>
<dbReference type="InterPro" id="IPR017853">
    <property type="entry name" value="GH"/>
</dbReference>
<evidence type="ECO:0000256" key="3">
    <source>
        <dbReference type="ARBA" id="ARBA00023295"/>
    </source>
</evidence>
<keyword evidence="2 6" id="KW-0378">Hydrolase</keyword>
<reference evidence="6 7" key="1">
    <citation type="journal article" date="2019" name="Fungal Biol. Biotechnol.">
        <title>Draft genome sequence of fastidious pathogen Ceratobasidium theobromae, which causes vascular-streak dieback in Theobroma cacao.</title>
        <authorList>
            <person name="Ali S.S."/>
            <person name="Asman A."/>
            <person name="Shao J."/>
            <person name="Firmansyah A.P."/>
            <person name="Susilo A.W."/>
            <person name="Rosmana A."/>
            <person name="McMahon P."/>
            <person name="Junaid M."/>
            <person name="Guest D."/>
            <person name="Kheng T.Y."/>
            <person name="Meinhardt L.W."/>
            <person name="Bailey B.A."/>
        </authorList>
    </citation>
    <scope>NUCLEOTIDE SEQUENCE [LARGE SCALE GENOMIC DNA]</scope>
    <source>
        <strain evidence="6 7">CT2</strain>
    </source>
</reference>
<gene>
    <name evidence="6" type="ORF">CTheo_3014</name>
</gene>
<proteinExistence type="inferred from homology"/>
<dbReference type="Pfam" id="PF16657">
    <property type="entry name" value="Malt_amylase_C"/>
    <property type="match status" value="1"/>
</dbReference>
<sequence length="604" mass="70368">MQPSTTWMTKSLTPQAFKSYCVYQIYPASFADSNGDGMGDLNGIKSKLEYIRSLGTDVVWLSPIYRSPQKDMGYDISDYQDIDPKYGTLEQWDDLVAETHRLDMRLVMDLVVNHTSDQESRSSKSSPKRNWYMWRPPRFDSEGRRKPPNNWASLFGGSAWEWDEATQEYYLHLFVKEQPDLNWDNPEVRQAIWKMMRWWMDKGCHGFRMDVINLISKVPELPDAPITQPNQEYQPGDRFFANGPRVHEYIQEMHREVLAKYSDYFTVGESPFIHHPKDLLPYVLPERKELQMMFQFELADLDGVSNPLNPRIPKLSEIKGIINKWQTYMFNHGGWNSLYLENHDQARSISRLLGFGTDAAKTKFDFKQYEEDLQKFWSVGAKLLAILHTTQGGTVFIFQGEEIGSTNVPRSWPIEEYKDVATINFYEEEFEKRKKAGSQNPDMTDIMDGINRKARDNARVPMQWDDSTHAGFTTSGNPWMRVNDNYKQINVKSQVDDQDSVLSFWKKMIHIRKGHPLLVHGEFVLFSPEDEHMFAYTREHDDEKMLVLMNFSRDEITATLPTPFVDKAPKAKFVIGNVPHNGEPKLHNKVQLKPFEGQVWSLTP</sequence>
<dbReference type="PANTHER" id="PTHR10357">
    <property type="entry name" value="ALPHA-AMYLASE FAMILY MEMBER"/>
    <property type="match status" value="1"/>
</dbReference>
<dbReference type="AlphaFoldDB" id="A0A5N5QPM0"/>
<evidence type="ECO:0000256" key="4">
    <source>
        <dbReference type="ARBA" id="ARBA00026248"/>
    </source>
</evidence>
<dbReference type="EMBL" id="SSOP01000035">
    <property type="protein sequence ID" value="KAB5593548.1"/>
    <property type="molecule type" value="Genomic_DNA"/>
</dbReference>
<dbReference type="InterPro" id="IPR013780">
    <property type="entry name" value="Glyco_hydro_b"/>
</dbReference>
<keyword evidence="3" id="KW-0326">Glycosidase</keyword>
<dbReference type="Proteomes" id="UP000383932">
    <property type="component" value="Unassembled WGS sequence"/>
</dbReference>
<dbReference type="InterPro" id="IPR006047">
    <property type="entry name" value="GH13_cat_dom"/>
</dbReference>
<dbReference type="InterPro" id="IPR045857">
    <property type="entry name" value="O16G_dom_2"/>
</dbReference>
<keyword evidence="4" id="KW-0462">Maltose metabolism</keyword>
<comment type="similarity">
    <text evidence="1">Belongs to the glycosyl hydrolase 13 family.</text>
</comment>
<evidence type="ECO:0000313" key="6">
    <source>
        <dbReference type="EMBL" id="KAB5593548.1"/>
    </source>
</evidence>
<dbReference type="FunFam" id="3.20.20.80:FF:000064">
    <property type="entry name" value="Oligo-1,6-glucosidase"/>
    <property type="match status" value="1"/>
</dbReference>
<dbReference type="Gene3D" id="2.60.40.1180">
    <property type="entry name" value="Golgi alpha-mannosidase II"/>
    <property type="match status" value="1"/>
</dbReference>
<dbReference type="Gene3D" id="3.90.400.10">
    <property type="entry name" value="Oligo-1,6-glucosidase, Domain 2"/>
    <property type="match status" value="1"/>
</dbReference>
<dbReference type="GO" id="GO:0004556">
    <property type="term" value="F:alpha-amylase activity"/>
    <property type="evidence" value="ECO:0007669"/>
    <property type="project" value="TreeGrafter"/>
</dbReference>
<evidence type="ECO:0000259" key="5">
    <source>
        <dbReference type="SMART" id="SM00642"/>
    </source>
</evidence>
<evidence type="ECO:0000313" key="7">
    <source>
        <dbReference type="Proteomes" id="UP000383932"/>
    </source>
</evidence>
<evidence type="ECO:0000256" key="1">
    <source>
        <dbReference type="ARBA" id="ARBA00008061"/>
    </source>
</evidence>
<feature type="domain" description="Glycosyl hydrolase family 13 catalytic" evidence="5">
    <location>
        <begin position="24"/>
        <end position="459"/>
    </location>
</feature>
<dbReference type="Pfam" id="PF00128">
    <property type="entry name" value="Alpha-amylase"/>
    <property type="match status" value="1"/>
</dbReference>
<dbReference type="PANTHER" id="PTHR10357:SF232">
    <property type="entry name" value="GLYCOSYL HYDROLASE FAMILY 13 CATALYTIC DOMAIN-CONTAINING PROTEIN"/>
    <property type="match status" value="1"/>
</dbReference>
<dbReference type="SUPFAM" id="SSF51011">
    <property type="entry name" value="Glycosyl hydrolase domain"/>
    <property type="match status" value="1"/>
</dbReference>
<comment type="caution">
    <text evidence="6">The sequence shown here is derived from an EMBL/GenBank/DDBJ whole genome shotgun (WGS) entry which is preliminary data.</text>
</comment>
<accession>A0A5N5QPM0</accession>
<evidence type="ECO:0000256" key="2">
    <source>
        <dbReference type="ARBA" id="ARBA00022801"/>
    </source>
</evidence>
<dbReference type="SMART" id="SM00642">
    <property type="entry name" value="Aamy"/>
    <property type="match status" value="1"/>
</dbReference>
<dbReference type="GO" id="GO:0004575">
    <property type="term" value="F:sucrose alpha-glucosidase activity"/>
    <property type="evidence" value="ECO:0007669"/>
    <property type="project" value="TreeGrafter"/>
</dbReference>
<dbReference type="CDD" id="cd11333">
    <property type="entry name" value="AmyAc_SI_OligoGlu_DGase"/>
    <property type="match status" value="1"/>
</dbReference>
<dbReference type="FunFam" id="2.60.40.1180:FF:000007">
    <property type="entry name" value="Sucrose isomerase"/>
    <property type="match status" value="1"/>
</dbReference>
<dbReference type="GO" id="GO:0033934">
    <property type="term" value="F:glucan 1,4-alpha-maltotriohydrolase activity"/>
    <property type="evidence" value="ECO:0007669"/>
    <property type="project" value="TreeGrafter"/>
</dbReference>
<dbReference type="GO" id="GO:0004574">
    <property type="term" value="F:oligo-1,6-glucosidase activity"/>
    <property type="evidence" value="ECO:0007669"/>
    <property type="project" value="TreeGrafter"/>
</dbReference>
<dbReference type="InterPro" id="IPR032091">
    <property type="entry name" value="Malt_amylase-like_C"/>
</dbReference>